<dbReference type="AlphaFoldDB" id="A0AAE0WSC0"/>
<comment type="caution">
    <text evidence="2">The sequence shown here is derived from an EMBL/GenBank/DDBJ whole genome shotgun (WGS) entry which is preliminary data.</text>
</comment>
<evidence type="ECO:0000313" key="3">
    <source>
        <dbReference type="Proteomes" id="UP001274830"/>
    </source>
</evidence>
<organism evidence="2 3">
    <name type="scientific">Recurvomyces mirabilis</name>
    <dbReference type="NCBI Taxonomy" id="574656"/>
    <lineage>
        <taxon>Eukaryota</taxon>
        <taxon>Fungi</taxon>
        <taxon>Dikarya</taxon>
        <taxon>Ascomycota</taxon>
        <taxon>Pezizomycotina</taxon>
        <taxon>Dothideomycetes</taxon>
        <taxon>Dothideomycetidae</taxon>
        <taxon>Mycosphaerellales</taxon>
        <taxon>Teratosphaeriaceae</taxon>
        <taxon>Recurvomyces</taxon>
    </lineage>
</organism>
<protein>
    <submittedName>
        <fullName evidence="2">Uncharacterized protein</fullName>
    </submittedName>
</protein>
<keyword evidence="3" id="KW-1185">Reference proteome</keyword>
<reference evidence="2" key="1">
    <citation type="submission" date="2023-07" db="EMBL/GenBank/DDBJ databases">
        <title>Black Yeasts Isolated from many extreme environments.</title>
        <authorList>
            <person name="Coleine C."/>
            <person name="Stajich J.E."/>
            <person name="Selbmann L."/>
        </authorList>
    </citation>
    <scope>NUCLEOTIDE SEQUENCE</scope>
    <source>
        <strain evidence="2">CCFEE 5485</strain>
    </source>
</reference>
<name>A0AAE0WSC0_9PEZI</name>
<accession>A0AAE0WSC0</accession>
<feature type="region of interest" description="Disordered" evidence="1">
    <location>
        <begin position="1"/>
        <end position="31"/>
    </location>
</feature>
<evidence type="ECO:0000256" key="1">
    <source>
        <dbReference type="SAM" id="MobiDB-lite"/>
    </source>
</evidence>
<gene>
    <name evidence="2" type="ORF">LTR78_002702</name>
</gene>
<dbReference type="EMBL" id="JAUTXT010000007">
    <property type="protein sequence ID" value="KAK3677164.1"/>
    <property type="molecule type" value="Genomic_DNA"/>
</dbReference>
<dbReference type="Proteomes" id="UP001274830">
    <property type="component" value="Unassembled WGS sequence"/>
</dbReference>
<sequence>MASLTAAGPGSSDDTSEADWKHAESTPKPEPTVYRYIAEGSGGTYTFADGDIQYIGTRRWSRQINSEQEAVIKQIIKAKLDAEQESSN</sequence>
<evidence type="ECO:0000313" key="2">
    <source>
        <dbReference type="EMBL" id="KAK3677164.1"/>
    </source>
</evidence>
<proteinExistence type="predicted"/>
<feature type="compositionally biased region" description="Basic and acidic residues" evidence="1">
    <location>
        <begin position="18"/>
        <end position="27"/>
    </location>
</feature>